<dbReference type="AlphaFoldDB" id="A0A9D2FFC0"/>
<evidence type="ECO:0000313" key="2">
    <source>
        <dbReference type="Proteomes" id="UP000824065"/>
    </source>
</evidence>
<evidence type="ECO:0000313" key="1">
    <source>
        <dbReference type="EMBL" id="HIZ58105.1"/>
    </source>
</evidence>
<dbReference type="Proteomes" id="UP000824065">
    <property type="component" value="Unassembled WGS sequence"/>
</dbReference>
<dbReference type="EMBL" id="DXBJ01000041">
    <property type="protein sequence ID" value="HIZ58105.1"/>
    <property type="molecule type" value="Genomic_DNA"/>
</dbReference>
<dbReference type="Pfam" id="PF24585">
    <property type="entry name" value="YunG"/>
    <property type="match status" value="1"/>
</dbReference>
<comment type="caution">
    <text evidence="1">The sequence shown here is derived from an EMBL/GenBank/DDBJ whole genome shotgun (WGS) entry which is preliminary data.</text>
</comment>
<dbReference type="InterPro" id="IPR056238">
    <property type="entry name" value="YunG-like"/>
</dbReference>
<proteinExistence type="predicted"/>
<organism evidence="1 2">
    <name type="scientific">Candidatus Faecalibacterium gallistercoris</name>
    <dbReference type="NCBI Taxonomy" id="2838579"/>
    <lineage>
        <taxon>Bacteria</taxon>
        <taxon>Bacillati</taxon>
        <taxon>Bacillota</taxon>
        <taxon>Clostridia</taxon>
        <taxon>Eubacteriales</taxon>
        <taxon>Oscillospiraceae</taxon>
        <taxon>Faecalibacterium</taxon>
    </lineage>
</organism>
<accession>A0A9D2FFC0</accession>
<gene>
    <name evidence="1" type="ORF">H9725_05955</name>
</gene>
<reference evidence="1" key="2">
    <citation type="submission" date="2021-04" db="EMBL/GenBank/DDBJ databases">
        <authorList>
            <person name="Gilroy R."/>
        </authorList>
    </citation>
    <scope>NUCLEOTIDE SEQUENCE</scope>
    <source>
        <strain evidence="1">ChiBcec16-3735</strain>
    </source>
</reference>
<name>A0A9D2FFC0_9FIRM</name>
<sequence>MSDKEAETMQTYRFYGWQQAGVPAVDRSWPGIDTPLDLYGKLSQIWCAETCAPRLRARWTPENRTLGQCSITAFLVQDLFGGQVYGILRPGGNYHCYNVVDGHIFDLTSEQFGGEVLCYQGNPEQSRQVHFAKEEKYQRYLLLKQRLREACGAADPDRM</sequence>
<protein>
    <submittedName>
        <fullName evidence="1">Uncharacterized protein</fullName>
    </submittedName>
</protein>
<reference evidence="1" key="1">
    <citation type="journal article" date="2021" name="PeerJ">
        <title>Extensive microbial diversity within the chicken gut microbiome revealed by metagenomics and culture.</title>
        <authorList>
            <person name="Gilroy R."/>
            <person name="Ravi A."/>
            <person name="Getino M."/>
            <person name="Pursley I."/>
            <person name="Horton D.L."/>
            <person name="Alikhan N.F."/>
            <person name="Baker D."/>
            <person name="Gharbi K."/>
            <person name="Hall N."/>
            <person name="Watson M."/>
            <person name="Adriaenssens E.M."/>
            <person name="Foster-Nyarko E."/>
            <person name="Jarju S."/>
            <person name="Secka A."/>
            <person name="Antonio M."/>
            <person name="Oren A."/>
            <person name="Chaudhuri R.R."/>
            <person name="La Ragione R."/>
            <person name="Hildebrand F."/>
            <person name="Pallen M.J."/>
        </authorList>
    </citation>
    <scope>NUCLEOTIDE SEQUENCE</scope>
    <source>
        <strain evidence="1">ChiBcec16-3735</strain>
    </source>
</reference>